<sequence>MEKAAYHVPINEIALLQGPKLEDKEVASVDASQGRDTLMEDEKREIRNNKVVKTILYPIAIVTSPHRHRLDPAFASSISSILPTLASFYSASRRQGNAQAGSGLISRSTARRQRRQLRVKDCSLVDPGK</sequence>
<comment type="caution">
    <text evidence="2">The sequence shown here is derived from an EMBL/GenBank/DDBJ whole genome shotgun (WGS) entry which is preliminary data.</text>
</comment>
<dbReference type="EMBL" id="PDLN01000010">
    <property type="protein sequence ID" value="RDW74037.1"/>
    <property type="molecule type" value="Genomic_DNA"/>
</dbReference>
<organism evidence="2 3">
    <name type="scientific">Coleophoma crateriformis</name>
    <dbReference type="NCBI Taxonomy" id="565419"/>
    <lineage>
        <taxon>Eukaryota</taxon>
        <taxon>Fungi</taxon>
        <taxon>Dikarya</taxon>
        <taxon>Ascomycota</taxon>
        <taxon>Pezizomycotina</taxon>
        <taxon>Leotiomycetes</taxon>
        <taxon>Helotiales</taxon>
        <taxon>Dermateaceae</taxon>
        <taxon>Coleophoma</taxon>
    </lineage>
</organism>
<feature type="compositionally biased region" description="Polar residues" evidence="1">
    <location>
        <begin position="95"/>
        <end position="108"/>
    </location>
</feature>
<evidence type="ECO:0000256" key="1">
    <source>
        <dbReference type="SAM" id="MobiDB-lite"/>
    </source>
</evidence>
<evidence type="ECO:0000313" key="2">
    <source>
        <dbReference type="EMBL" id="RDW74037.1"/>
    </source>
</evidence>
<feature type="region of interest" description="Disordered" evidence="1">
    <location>
        <begin position="95"/>
        <end position="129"/>
    </location>
</feature>
<gene>
    <name evidence="2" type="ORF">BP5796_07479</name>
</gene>
<accession>A0A3D8RJ13</accession>
<reference evidence="2 3" key="1">
    <citation type="journal article" date="2018" name="IMA Fungus">
        <title>IMA Genome-F 9: Draft genome sequence of Annulohypoxylon stygium, Aspergillus mulundensis, Berkeleyomyces basicola (syn. Thielaviopsis basicola), Ceratocystis smalleyi, two Cercospora beticola strains, Coleophoma cylindrospora, Fusarium fracticaudum, Phialophora cf. hyalina, and Morchella septimelata.</title>
        <authorList>
            <person name="Wingfield B.D."/>
            <person name="Bills G.F."/>
            <person name="Dong Y."/>
            <person name="Huang W."/>
            <person name="Nel W.J."/>
            <person name="Swalarsk-Parry B.S."/>
            <person name="Vaghefi N."/>
            <person name="Wilken P.M."/>
            <person name="An Z."/>
            <person name="de Beer Z.W."/>
            <person name="De Vos L."/>
            <person name="Chen L."/>
            <person name="Duong T.A."/>
            <person name="Gao Y."/>
            <person name="Hammerbacher A."/>
            <person name="Kikkert J.R."/>
            <person name="Li Y."/>
            <person name="Li H."/>
            <person name="Li K."/>
            <person name="Li Q."/>
            <person name="Liu X."/>
            <person name="Ma X."/>
            <person name="Naidoo K."/>
            <person name="Pethybridge S.J."/>
            <person name="Sun J."/>
            <person name="Steenkamp E.T."/>
            <person name="van der Nest M.A."/>
            <person name="van Wyk S."/>
            <person name="Wingfield M.J."/>
            <person name="Xiong C."/>
            <person name="Yue Q."/>
            <person name="Zhang X."/>
        </authorList>
    </citation>
    <scope>NUCLEOTIDE SEQUENCE [LARGE SCALE GENOMIC DNA]</scope>
    <source>
        <strain evidence="2 3">BP5796</strain>
    </source>
</reference>
<name>A0A3D8RJ13_9HELO</name>
<dbReference type="AlphaFoldDB" id="A0A3D8RJ13"/>
<evidence type="ECO:0000313" key="3">
    <source>
        <dbReference type="Proteomes" id="UP000256328"/>
    </source>
</evidence>
<dbReference type="Proteomes" id="UP000256328">
    <property type="component" value="Unassembled WGS sequence"/>
</dbReference>
<feature type="compositionally biased region" description="Basic and acidic residues" evidence="1">
    <location>
        <begin position="118"/>
        <end position="129"/>
    </location>
</feature>
<proteinExistence type="predicted"/>
<keyword evidence="3" id="KW-1185">Reference proteome</keyword>
<protein>
    <submittedName>
        <fullName evidence="2">Uncharacterized protein</fullName>
    </submittedName>
</protein>